<evidence type="ECO:0000313" key="2">
    <source>
        <dbReference type="EMBL" id="PWA66201.1"/>
    </source>
</evidence>
<dbReference type="EMBL" id="PKPP01004082">
    <property type="protein sequence ID" value="PWA66201.1"/>
    <property type="molecule type" value="Genomic_DNA"/>
</dbReference>
<dbReference type="Proteomes" id="UP000245207">
    <property type="component" value="Unassembled WGS sequence"/>
</dbReference>
<sequence>MEHYGCLVDMYGRAGMIKEAYRVIKNMSMEPSSIMLRSFIRAELLRDQVDDANHVLSGNMSSLSGYWNEVDDARVAMKGILCAVSMICKRQIHNSKHVIHKGLNYKSKFGIL</sequence>
<dbReference type="InterPro" id="IPR046960">
    <property type="entry name" value="PPR_At4g14850-like_plant"/>
</dbReference>
<keyword evidence="3" id="KW-1185">Reference proteome</keyword>
<reference evidence="2 3" key="1">
    <citation type="journal article" date="2018" name="Mol. Plant">
        <title>The genome of Artemisia annua provides insight into the evolution of Asteraceae family and artemisinin biosynthesis.</title>
        <authorList>
            <person name="Shen Q."/>
            <person name="Zhang L."/>
            <person name="Liao Z."/>
            <person name="Wang S."/>
            <person name="Yan T."/>
            <person name="Shi P."/>
            <person name="Liu M."/>
            <person name="Fu X."/>
            <person name="Pan Q."/>
            <person name="Wang Y."/>
            <person name="Lv Z."/>
            <person name="Lu X."/>
            <person name="Zhang F."/>
            <person name="Jiang W."/>
            <person name="Ma Y."/>
            <person name="Chen M."/>
            <person name="Hao X."/>
            <person name="Li L."/>
            <person name="Tang Y."/>
            <person name="Lv G."/>
            <person name="Zhou Y."/>
            <person name="Sun X."/>
            <person name="Brodelius P.E."/>
            <person name="Rose J.K.C."/>
            <person name="Tang K."/>
        </authorList>
    </citation>
    <scope>NUCLEOTIDE SEQUENCE [LARGE SCALE GENOMIC DNA]</scope>
    <source>
        <strain evidence="3">cv. Huhao1</strain>
        <tissue evidence="2">Leaf</tissue>
    </source>
</reference>
<dbReference type="InterPro" id="IPR011990">
    <property type="entry name" value="TPR-like_helical_dom_sf"/>
</dbReference>
<name>A0A2U1MY62_ARTAN</name>
<organism evidence="2 3">
    <name type="scientific">Artemisia annua</name>
    <name type="common">Sweet wormwood</name>
    <dbReference type="NCBI Taxonomy" id="35608"/>
    <lineage>
        <taxon>Eukaryota</taxon>
        <taxon>Viridiplantae</taxon>
        <taxon>Streptophyta</taxon>
        <taxon>Embryophyta</taxon>
        <taxon>Tracheophyta</taxon>
        <taxon>Spermatophyta</taxon>
        <taxon>Magnoliopsida</taxon>
        <taxon>eudicotyledons</taxon>
        <taxon>Gunneridae</taxon>
        <taxon>Pentapetalae</taxon>
        <taxon>asterids</taxon>
        <taxon>campanulids</taxon>
        <taxon>Asterales</taxon>
        <taxon>Asteraceae</taxon>
        <taxon>Asteroideae</taxon>
        <taxon>Anthemideae</taxon>
        <taxon>Artemisiinae</taxon>
        <taxon>Artemisia</taxon>
    </lineage>
</organism>
<evidence type="ECO:0000313" key="3">
    <source>
        <dbReference type="Proteomes" id="UP000245207"/>
    </source>
</evidence>
<dbReference type="PANTHER" id="PTHR47926:SF347">
    <property type="entry name" value="PENTATRICOPEPTIDE REPEAT-CONTAINING PROTEIN"/>
    <property type="match status" value="1"/>
</dbReference>
<evidence type="ECO:0000256" key="1">
    <source>
        <dbReference type="ARBA" id="ARBA00022737"/>
    </source>
</evidence>
<dbReference type="NCBIfam" id="TIGR00756">
    <property type="entry name" value="PPR"/>
    <property type="match status" value="1"/>
</dbReference>
<dbReference type="GO" id="GO:0003723">
    <property type="term" value="F:RNA binding"/>
    <property type="evidence" value="ECO:0007669"/>
    <property type="project" value="InterPro"/>
</dbReference>
<gene>
    <name evidence="2" type="ORF">CTI12_AA220300</name>
</gene>
<accession>A0A2U1MY62</accession>
<dbReference type="GO" id="GO:0009451">
    <property type="term" value="P:RNA modification"/>
    <property type="evidence" value="ECO:0007669"/>
    <property type="project" value="InterPro"/>
</dbReference>
<dbReference type="InterPro" id="IPR002885">
    <property type="entry name" value="PPR_rpt"/>
</dbReference>
<dbReference type="Gene3D" id="1.25.40.10">
    <property type="entry name" value="Tetratricopeptide repeat domain"/>
    <property type="match status" value="1"/>
</dbReference>
<dbReference type="STRING" id="35608.A0A2U1MY62"/>
<dbReference type="AlphaFoldDB" id="A0A2U1MY62"/>
<dbReference type="PANTHER" id="PTHR47926">
    <property type="entry name" value="PENTATRICOPEPTIDE REPEAT-CONTAINING PROTEIN"/>
    <property type="match status" value="1"/>
</dbReference>
<comment type="caution">
    <text evidence="2">The sequence shown here is derived from an EMBL/GenBank/DDBJ whole genome shotgun (WGS) entry which is preliminary data.</text>
</comment>
<proteinExistence type="predicted"/>
<keyword evidence="1" id="KW-0677">Repeat</keyword>
<dbReference type="OrthoDB" id="185373at2759"/>
<protein>
    <submittedName>
        <fullName evidence="2">Pentatricopeptide repeat-containing protein</fullName>
    </submittedName>
</protein>